<dbReference type="Gene3D" id="3.40.50.720">
    <property type="entry name" value="NAD(P)-binding Rossmann-like Domain"/>
    <property type="match status" value="1"/>
</dbReference>
<accession>A0A364MX45</accession>
<dbReference type="STRING" id="183478.A0A364MX45"/>
<dbReference type="Proteomes" id="UP000249619">
    <property type="component" value="Unassembled WGS sequence"/>
</dbReference>
<keyword evidence="3" id="KW-1185">Reference proteome</keyword>
<gene>
    <name evidence="2" type="ORF">DDE83_007255</name>
</gene>
<evidence type="ECO:0000313" key="3">
    <source>
        <dbReference type="Proteomes" id="UP000249619"/>
    </source>
</evidence>
<organism evidence="2 3">
    <name type="scientific">Stemphylium lycopersici</name>
    <name type="common">Tomato gray leaf spot disease fungus</name>
    <name type="synonym">Thyrospora lycopersici</name>
    <dbReference type="NCBI Taxonomy" id="183478"/>
    <lineage>
        <taxon>Eukaryota</taxon>
        <taxon>Fungi</taxon>
        <taxon>Dikarya</taxon>
        <taxon>Ascomycota</taxon>
        <taxon>Pezizomycotina</taxon>
        <taxon>Dothideomycetes</taxon>
        <taxon>Pleosporomycetidae</taxon>
        <taxon>Pleosporales</taxon>
        <taxon>Pleosporineae</taxon>
        <taxon>Pleosporaceae</taxon>
        <taxon>Stemphylium</taxon>
    </lineage>
</organism>
<dbReference type="GO" id="GO:0016651">
    <property type="term" value="F:oxidoreductase activity, acting on NAD(P)H"/>
    <property type="evidence" value="ECO:0007669"/>
    <property type="project" value="InterPro"/>
</dbReference>
<protein>
    <submittedName>
        <fullName evidence="2">GroES-like protein</fullName>
    </submittedName>
</protein>
<name>A0A364MX45_STELY</name>
<evidence type="ECO:0000256" key="1">
    <source>
        <dbReference type="ARBA" id="ARBA00023002"/>
    </source>
</evidence>
<sequence>MFVTASRKHHRRLRSLGAAKTFGYRDPGTVSTIQAVGCHIPFILDCIGSKNGSIAPIAEIVKKGTQVAVLLPLIVRNLSESGNTIYEMDVSKAAAWEGGVGARGVRTHSYPKDGAVMPQKRRIVERVTLLERTQKAMNMLRSKEASMERLVWKDRLSIAKHLNLALRASTKRRQPESLAESGSLDLT</sequence>
<evidence type="ECO:0000313" key="2">
    <source>
        <dbReference type="EMBL" id="RAR05742.1"/>
    </source>
</evidence>
<dbReference type="Gene3D" id="3.90.180.10">
    <property type="entry name" value="Medium-chain alcohol dehydrogenases, catalytic domain"/>
    <property type="match status" value="1"/>
</dbReference>
<dbReference type="EMBL" id="QGDH01000127">
    <property type="protein sequence ID" value="RAR05742.1"/>
    <property type="molecule type" value="Genomic_DNA"/>
</dbReference>
<dbReference type="InterPro" id="IPR047122">
    <property type="entry name" value="Trans-enoyl_RdTase-like"/>
</dbReference>
<dbReference type="PANTHER" id="PTHR45348">
    <property type="entry name" value="HYPOTHETICAL OXIDOREDUCTASE (EUROFUNG)"/>
    <property type="match status" value="1"/>
</dbReference>
<dbReference type="PANTHER" id="PTHR45348:SF3">
    <property type="entry name" value="ENOYL REDUCTASE (ER) DOMAIN-CONTAINING PROTEIN"/>
    <property type="match status" value="1"/>
</dbReference>
<comment type="caution">
    <text evidence="2">The sequence shown here is derived from an EMBL/GenBank/DDBJ whole genome shotgun (WGS) entry which is preliminary data.</text>
</comment>
<dbReference type="AlphaFoldDB" id="A0A364MX45"/>
<proteinExistence type="predicted"/>
<keyword evidence="1" id="KW-0560">Oxidoreductase</keyword>
<reference evidence="3" key="1">
    <citation type="submission" date="2018-05" db="EMBL/GenBank/DDBJ databases">
        <title>Draft genome sequence of Stemphylium lycopersici strain CIDEFI 213.</title>
        <authorList>
            <person name="Medina R."/>
            <person name="Franco M.E.E."/>
            <person name="Lucentini C.G."/>
            <person name="Saparrat M.C.N."/>
            <person name="Balatti P.A."/>
        </authorList>
    </citation>
    <scope>NUCLEOTIDE SEQUENCE [LARGE SCALE GENOMIC DNA]</scope>
    <source>
        <strain evidence="3">CIDEFI 213</strain>
    </source>
</reference>